<comment type="caution">
    <text evidence="3">The sequence shown here is derived from an EMBL/GenBank/DDBJ whole genome shotgun (WGS) entry which is preliminary data.</text>
</comment>
<sequence>MHPSYVDLFTRRVAIDPRRTALVPVDLQYASGSRDHGLGALLAREGRLHEAAYRFDRVDHVVVPNTRRLLDGFRHAGARVVHVTLGCELPDFSDAPPSTAAFFRATNNTVGTREHEIVDALEPLPGELVINKRTQGAFASTGIEGVLRSLGIDTIVVTGVSTNNCVETTAREASDRGFGVVMVSDATGTCSEAMQEATLRGFSRLWGRVADTAEVLREIAAAPGARAAA</sequence>
<dbReference type="Gene3D" id="3.40.50.850">
    <property type="entry name" value="Isochorismatase-like"/>
    <property type="match status" value="1"/>
</dbReference>
<dbReference type="AlphaFoldDB" id="A0A179SIN3"/>
<keyword evidence="1" id="KW-0378">Hydrolase</keyword>
<dbReference type="PANTHER" id="PTHR43540:SF1">
    <property type="entry name" value="ISOCHORISMATASE HYDROLASE"/>
    <property type="match status" value="1"/>
</dbReference>
<dbReference type="PANTHER" id="PTHR43540">
    <property type="entry name" value="PEROXYUREIDOACRYLATE/UREIDOACRYLATE AMIDOHYDROLASE-RELATED"/>
    <property type="match status" value="1"/>
</dbReference>
<evidence type="ECO:0000313" key="4">
    <source>
        <dbReference type="Proteomes" id="UP000078316"/>
    </source>
</evidence>
<dbReference type="RefSeq" id="WP_048433305.1">
    <property type="nucleotide sequence ID" value="NZ_LWHQ01000006.1"/>
</dbReference>
<dbReference type="Pfam" id="PF00857">
    <property type="entry name" value="Isochorismatase"/>
    <property type="match status" value="1"/>
</dbReference>
<dbReference type="CDD" id="cd00431">
    <property type="entry name" value="cysteine_hydrolases"/>
    <property type="match status" value="1"/>
</dbReference>
<accession>A0A179SIN3</accession>
<feature type="domain" description="Isochorismatase-like" evidence="2">
    <location>
        <begin position="61"/>
        <end position="214"/>
    </location>
</feature>
<proteinExistence type="predicted"/>
<dbReference type="InterPro" id="IPR050272">
    <property type="entry name" value="Isochorismatase-like_hydrls"/>
</dbReference>
<evidence type="ECO:0000313" key="3">
    <source>
        <dbReference type="EMBL" id="OAS27339.1"/>
    </source>
</evidence>
<organism evidence="3 4">
    <name type="scientific">Methylobacterium platani</name>
    <dbReference type="NCBI Taxonomy" id="427683"/>
    <lineage>
        <taxon>Bacteria</taxon>
        <taxon>Pseudomonadati</taxon>
        <taxon>Pseudomonadota</taxon>
        <taxon>Alphaproteobacteria</taxon>
        <taxon>Hyphomicrobiales</taxon>
        <taxon>Methylobacteriaceae</taxon>
        <taxon>Methylobacterium</taxon>
    </lineage>
</organism>
<dbReference type="InterPro" id="IPR000868">
    <property type="entry name" value="Isochorismatase-like_dom"/>
</dbReference>
<dbReference type="OrthoDB" id="9807387at2"/>
<dbReference type="STRING" id="427683.A5481_02660"/>
<dbReference type="InterPro" id="IPR036380">
    <property type="entry name" value="Isochorismatase-like_sf"/>
</dbReference>
<name>A0A179SIN3_9HYPH</name>
<evidence type="ECO:0000256" key="1">
    <source>
        <dbReference type="ARBA" id="ARBA00022801"/>
    </source>
</evidence>
<dbReference type="EMBL" id="LWHQ01000006">
    <property type="protein sequence ID" value="OAS27339.1"/>
    <property type="molecule type" value="Genomic_DNA"/>
</dbReference>
<dbReference type="Proteomes" id="UP000078316">
    <property type="component" value="Unassembled WGS sequence"/>
</dbReference>
<reference evidence="3 4" key="1">
    <citation type="submission" date="2016-04" db="EMBL/GenBank/DDBJ databases">
        <authorList>
            <person name="Evans L.H."/>
            <person name="Alamgir A."/>
            <person name="Owens N."/>
            <person name="Weber N.D."/>
            <person name="Virtaneva K."/>
            <person name="Barbian K."/>
            <person name="Babar A."/>
            <person name="Rosenke K."/>
        </authorList>
    </citation>
    <scope>NUCLEOTIDE SEQUENCE [LARGE SCALE GENOMIC DNA]</scope>
    <source>
        <strain evidence="3 4">PMB02</strain>
    </source>
</reference>
<gene>
    <name evidence="3" type="ORF">A5481_02660</name>
</gene>
<protein>
    <submittedName>
        <fullName evidence="3">Isochorismatase</fullName>
    </submittedName>
</protein>
<dbReference type="SUPFAM" id="SSF52499">
    <property type="entry name" value="Isochorismatase-like hydrolases"/>
    <property type="match status" value="1"/>
</dbReference>
<evidence type="ECO:0000259" key="2">
    <source>
        <dbReference type="Pfam" id="PF00857"/>
    </source>
</evidence>
<dbReference type="GO" id="GO:0016787">
    <property type="term" value="F:hydrolase activity"/>
    <property type="evidence" value="ECO:0007669"/>
    <property type="project" value="UniProtKB-KW"/>
</dbReference>